<dbReference type="AlphaFoldDB" id="A0A3L6QU03"/>
<reference evidence="2" key="1">
    <citation type="journal article" date="2019" name="Nat. Commun.">
        <title>The genome of broomcorn millet.</title>
        <authorList>
            <person name="Zou C."/>
            <person name="Miki D."/>
            <person name="Li D."/>
            <person name="Tang Q."/>
            <person name="Xiao L."/>
            <person name="Rajput S."/>
            <person name="Deng P."/>
            <person name="Jia W."/>
            <person name="Huang R."/>
            <person name="Zhang M."/>
            <person name="Sun Y."/>
            <person name="Hu J."/>
            <person name="Fu X."/>
            <person name="Schnable P.S."/>
            <person name="Li F."/>
            <person name="Zhang H."/>
            <person name="Feng B."/>
            <person name="Zhu X."/>
            <person name="Liu R."/>
            <person name="Schnable J.C."/>
            <person name="Zhu J.-K."/>
            <person name="Zhang H."/>
        </authorList>
    </citation>
    <scope>NUCLEOTIDE SEQUENCE [LARGE SCALE GENOMIC DNA]</scope>
</reference>
<comment type="caution">
    <text evidence="1">The sequence shown here is derived from an EMBL/GenBank/DDBJ whole genome shotgun (WGS) entry which is preliminary data.</text>
</comment>
<gene>
    <name evidence="1" type="ORF">C2845_PM04G21910</name>
</gene>
<dbReference type="InterPro" id="IPR009003">
    <property type="entry name" value="Peptidase_S1_PA"/>
</dbReference>
<sequence length="232" mass="26246">MEGGAAACGSSSSRGEFTVFGLTQKEHKQLVESTIPFRGTVVRIIRVSKKDVIETGTAFLVLRGEKRSLFLTCDHKFMKKKMGEVIRFCYGDRDYPVEKIHYRDGARDLLLFSVKGNVQEYPCVEFSTDEIKQHDKVALLGYSTPILPDKNGILVQLLVKEPGIYAGRISADAYIREDIQEYYEKIIYSFGIAGGLGDNRSTIKELLQMIYDKIESSYVPNVEPSNKKLRKK</sequence>
<evidence type="ECO:0000313" key="1">
    <source>
        <dbReference type="EMBL" id="RLM87029.1"/>
    </source>
</evidence>
<organism evidence="1 2">
    <name type="scientific">Panicum miliaceum</name>
    <name type="common">Proso millet</name>
    <name type="synonym">Broomcorn millet</name>
    <dbReference type="NCBI Taxonomy" id="4540"/>
    <lineage>
        <taxon>Eukaryota</taxon>
        <taxon>Viridiplantae</taxon>
        <taxon>Streptophyta</taxon>
        <taxon>Embryophyta</taxon>
        <taxon>Tracheophyta</taxon>
        <taxon>Spermatophyta</taxon>
        <taxon>Magnoliopsida</taxon>
        <taxon>Liliopsida</taxon>
        <taxon>Poales</taxon>
        <taxon>Poaceae</taxon>
        <taxon>PACMAD clade</taxon>
        <taxon>Panicoideae</taxon>
        <taxon>Panicodae</taxon>
        <taxon>Paniceae</taxon>
        <taxon>Panicinae</taxon>
        <taxon>Panicum</taxon>
        <taxon>Panicum sect. Panicum</taxon>
    </lineage>
</organism>
<evidence type="ECO:0000313" key="2">
    <source>
        <dbReference type="Proteomes" id="UP000275267"/>
    </source>
</evidence>
<protein>
    <submittedName>
        <fullName evidence="1">Uncharacterized protein</fullName>
    </submittedName>
</protein>
<dbReference type="SUPFAM" id="SSF50494">
    <property type="entry name" value="Trypsin-like serine proteases"/>
    <property type="match status" value="1"/>
</dbReference>
<accession>A0A3L6QU03</accession>
<keyword evidence="2" id="KW-1185">Reference proteome</keyword>
<proteinExistence type="predicted"/>
<dbReference type="OrthoDB" id="672133at2759"/>
<dbReference type="Proteomes" id="UP000275267">
    <property type="component" value="Unassembled WGS sequence"/>
</dbReference>
<name>A0A3L6QU03_PANMI</name>
<dbReference type="EMBL" id="PQIB02000011">
    <property type="protein sequence ID" value="RLM87029.1"/>
    <property type="molecule type" value="Genomic_DNA"/>
</dbReference>